<evidence type="ECO:0000313" key="14">
    <source>
        <dbReference type="Proteomes" id="UP001162885"/>
    </source>
</evidence>
<evidence type="ECO:0000256" key="7">
    <source>
        <dbReference type="ARBA" id="ARBA00022989"/>
    </source>
</evidence>
<feature type="transmembrane region" description="Helical" evidence="10">
    <location>
        <begin position="261"/>
        <end position="283"/>
    </location>
</feature>
<feature type="transmembrane region" description="Helical" evidence="10">
    <location>
        <begin position="128"/>
        <end position="159"/>
    </location>
</feature>
<dbReference type="RefSeq" id="WP_077742996.1">
    <property type="nucleotide sequence ID" value="NZ_AP022579.1"/>
</dbReference>
<organism evidence="12 14">
    <name type="scientific">Mycolicibacterium boenickei</name>
    <dbReference type="NCBI Taxonomy" id="146017"/>
    <lineage>
        <taxon>Bacteria</taxon>
        <taxon>Bacillati</taxon>
        <taxon>Actinomycetota</taxon>
        <taxon>Actinomycetes</taxon>
        <taxon>Mycobacteriales</taxon>
        <taxon>Mycobacteriaceae</taxon>
        <taxon>Mycolicibacterium</taxon>
    </lineage>
</organism>
<reference evidence="11 13" key="1">
    <citation type="journal article" date="2019" name="Emerg. Microbes Infect.">
        <title>Comprehensive subspecies identification of 175 nontuberculous mycobacteria species based on 7547 genomic profiles.</title>
        <authorList>
            <person name="Matsumoto Y."/>
            <person name="Kinjo T."/>
            <person name="Motooka D."/>
            <person name="Nabeya D."/>
            <person name="Jung N."/>
            <person name="Uechi K."/>
            <person name="Horii T."/>
            <person name="Iida T."/>
            <person name="Fujita J."/>
            <person name="Nakamura S."/>
        </authorList>
    </citation>
    <scope>NUCLEOTIDE SEQUENCE [LARGE SCALE GENOMIC DNA]</scope>
    <source>
        <strain evidence="11 13">JCM 15653</strain>
    </source>
</reference>
<accession>A0AAX3A0R6</accession>
<evidence type="ECO:0000256" key="9">
    <source>
        <dbReference type="RuleBase" id="RU362091"/>
    </source>
</evidence>
<dbReference type="Gene3D" id="1.20.1730.10">
    <property type="entry name" value="Sodium/glucose cotransporter"/>
    <property type="match status" value="1"/>
</dbReference>
<dbReference type="NCBIfam" id="TIGR00813">
    <property type="entry name" value="sss"/>
    <property type="match status" value="1"/>
</dbReference>
<dbReference type="Proteomes" id="UP001162885">
    <property type="component" value="Chromosome"/>
</dbReference>
<feature type="transmembrane region" description="Helical" evidence="10">
    <location>
        <begin position="347"/>
        <end position="376"/>
    </location>
</feature>
<reference evidence="12 14" key="3">
    <citation type="journal article" date="2022" name="BMC Genomics">
        <title>Comparative genome analysis of mycobacteria focusing on tRNA and non-coding RNA.</title>
        <authorList>
            <person name="Behra P.R.K."/>
            <person name="Pettersson B.M.F."/>
            <person name="Ramesh M."/>
            <person name="Das S."/>
            <person name="Dasgupta S."/>
            <person name="Kirsebom L.A."/>
        </authorList>
    </citation>
    <scope>NUCLEOTIDE SEQUENCE [LARGE SCALE GENOMIC DNA]</scope>
    <source>
        <strain evidence="12 14">DSM 44677</strain>
    </source>
</reference>
<dbReference type="PANTHER" id="PTHR48086:SF6">
    <property type="entry name" value="CATION_ACETATE SYMPORTER ACTP"/>
    <property type="match status" value="1"/>
</dbReference>
<dbReference type="Proteomes" id="UP000466683">
    <property type="component" value="Chromosome"/>
</dbReference>
<dbReference type="InterPro" id="IPR001734">
    <property type="entry name" value="Na/solute_symporter"/>
</dbReference>
<keyword evidence="3" id="KW-0813">Transport</keyword>
<evidence type="ECO:0000256" key="3">
    <source>
        <dbReference type="ARBA" id="ARBA00022448"/>
    </source>
</evidence>
<name>A0AAX3A0R6_9MYCO</name>
<evidence type="ECO:0000313" key="11">
    <source>
        <dbReference type="EMBL" id="BBX91144.1"/>
    </source>
</evidence>
<gene>
    <name evidence="12" type="ORF">H5U98_07810</name>
    <name evidence="11" type="ORF">MBOE_27930</name>
</gene>
<keyword evidence="5 10" id="KW-0812">Transmembrane</keyword>
<feature type="transmembrane region" description="Helical" evidence="10">
    <location>
        <begin position="454"/>
        <end position="473"/>
    </location>
</feature>
<keyword evidence="13" id="KW-1185">Reference proteome</keyword>
<evidence type="ECO:0000313" key="12">
    <source>
        <dbReference type="EMBL" id="UNC01281.1"/>
    </source>
</evidence>
<keyword evidence="6" id="KW-0769">Symport</keyword>
<dbReference type="EMBL" id="AP022579">
    <property type="protein sequence ID" value="BBX91144.1"/>
    <property type="molecule type" value="Genomic_DNA"/>
</dbReference>
<evidence type="ECO:0000256" key="6">
    <source>
        <dbReference type="ARBA" id="ARBA00022847"/>
    </source>
</evidence>
<dbReference type="GO" id="GO:0005886">
    <property type="term" value="C:plasma membrane"/>
    <property type="evidence" value="ECO:0007669"/>
    <property type="project" value="UniProtKB-SubCell"/>
</dbReference>
<evidence type="ECO:0000256" key="2">
    <source>
        <dbReference type="ARBA" id="ARBA00006434"/>
    </source>
</evidence>
<dbReference type="PANTHER" id="PTHR48086">
    <property type="entry name" value="SODIUM/PROLINE SYMPORTER-RELATED"/>
    <property type="match status" value="1"/>
</dbReference>
<sequence length="543" mass="55978">MTITTLAAETVGNPAANIGIFSLFVVVTMVVVIKASKRNATADEFFTGGRGFSGPQNGIAIAGDYLSAASFLGIAGAIAVYGYDGFLYSIGFLVAWLVALLLVAELLRNTGKFTMADVLSFRLKQRPVRLAAAISTLTVSLFYLLAQMAGAGGLVALLLDVNSRAGQSIVIAVVGILMIVYVLVGGMKGTTWVQIIKAVLLIAGAALMTVMVLSKFGLNFSEILGSAQSAISEATTKGVSSRDVLAPGAQYGGSLTSQINFISLALALVLGTAGLPHVLMRFYTVPTAKEARRSVVWAIALIGAFYLFTLVLGYGAAALVGPDRILGAAGGVNSAAPLLAFELGGVILLGVISAVAFATILAVVAGLTITASASFAHDIYASVLKSHKVTEDEQVRVSRITAVVLGVFAIGLGILANGQNVAFLVALAFAVAAAANLPTILYSLYWKRFNTRGALWSMYGGLISTIVLIVFSPAVSGSKTAMIPGADFDFFPLANPGIVSIPLAFALGIIGTLTSPDTGDAELNAEMEVRSLTGVGAEKAVAH</sequence>
<feature type="transmembrane region" description="Helical" evidence="10">
    <location>
        <begin position="165"/>
        <end position="186"/>
    </location>
</feature>
<comment type="subcellular location">
    <subcellularLocation>
        <location evidence="1">Cell membrane</location>
        <topology evidence="1">Multi-pass membrane protein</topology>
    </subcellularLocation>
</comment>
<comment type="similarity">
    <text evidence="2 9">Belongs to the sodium:solute symporter (SSF) (TC 2.A.21) family.</text>
</comment>
<protein>
    <submittedName>
        <fullName evidence="12">Cation acetate symporter</fullName>
    </submittedName>
</protein>
<feature type="transmembrane region" description="Helical" evidence="10">
    <location>
        <begin position="397"/>
        <end position="415"/>
    </location>
</feature>
<dbReference type="InterPro" id="IPR050277">
    <property type="entry name" value="Sodium:Solute_Symporter"/>
</dbReference>
<dbReference type="GO" id="GO:0015123">
    <property type="term" value="F:acetate transmembrane transporter activity"/>
    <property type="evidence" value="ECO:0007669"/>
    <property type="project" value="TreeGrafter"/>
</dbReference>
<dbReference type="PROSITE" id="PS50283">
    <property type="entry name" value="NA_SOLUT_SYMP_3"/>
    <property type="match status" value="1"/>
</dbReference>
<keyword evidence="4" id="KW-1003">Cell membrane</keyword>
<feature type="transmembrane region" description="Helical" evidence="10">
    <location>
        <begin position="86"/>
        <end position="107"/>
    </location>
</feature>
<feature type="transmembrane region" description="Helical" evidence="10">
    <location>
        <begin position="57"/>
        <end position="80"/>
    </location>
</feature>
<keyword evidence="8 10" id="KW-0472">Membrane</keyword>
<evidence type="ECO:0000313" key="13">
    <source>
        <dbReference type="Proteomes" id="UP000466683"/>
    </source>
</evidence>
<dbReference type="Pfam" id="PF00474">
    <property type="entry name" value="SSF"/>
    <property type="match status" value="1"/>
</dbReference>
<dbReference type="CDD" id="cd11480">
    <property type="entry name" value="SLC5sbd_u4"/>
    <property type="match status" value="1"/>
</dbReference>
<dbReference type="GO" id="GO:0006847">
    <property type="term" value="P:plasma membrane acetate transport"/>
    <property type="evidence" value="ECO:0007669"/>
    <property type="project" value="TreeGrafter"/>
</dbReference>
<proteinExistence type="inferred from homology"/>
<feature type="transmembrane region" description="Helical" evidence="10">
    <location>
        <begin position="295"/>
        <end position="317"/>
    </location>
</feature>
<evidence type="ECO:0000256" key="8">
    <source>
        <dbReference type="ARBA" id="ARBA00023136"/>
    </source>
</evidence>
<evidence type="ECO:0000256" key="10">
    <source>
        <dbReference type="SAM" id="Phobius"/>
    </source>
</evidence>
<reference evidence="11" key="2">
    <citation type="submission" date="2020-02" db="EMBL/GenBank/DDBJ databases">
        <authorList>
            <person name="Matsumoto Y."/>
            <person name="Motooka D."/>
            <person name="Nakamura S."/>
        </authorList>
    </citation>
    <scope>NUCLEOTIDE SEQUENCE</scope>
    <source>
        <strain evidence="11">JCM 15653</strain>
    </source>
</reference>
<dbReference type="AlphaFoldDB" id="A0AAX3A0R6"/>
<evidence type="ECO:0000256" key="5">
    <source>
        <dbReference type="ARBA" id="ARBA00022692"/>
    </source>
</evidence>
<feature type="transmembrane region" description="Helical" evidence="10">
    <location>
        <begin position="421"/>
        <end position="442"/>
    </location>
</feature>
<feature type="transmembrane region" description="Helical" evidence="10">
    <location>
        <begin position="493"/>
        <end position="513"/>
    </location>
</feature>
<evidence type="ECO:0000256" key="4">
    <source>
        <dbReference type="ARBA" id="ARBA00022475"/>
    </source>
</evidence>
<feature type="transmembrane region" description="Helical" evidence="10">
    <location>
        <begin position="15"/>
        <end position="36"/>
    </location>
</feature>
<feature type="transmembrane region" description="Helical" evidence="10">
    <location>
        <begin position="198"/>
        <end position="218"/>
    </location>
</feature>
<dbReference type="EMBL" id="CP060016">
    <property type="protein sequence ID" value="UNC01281.1"/>
    <property type="molecule type" value="Genomic_DNA"/>
</dbReference>
<keyword evidence="7 10" id="KW-1133">Transmembrane helix</keyword>
<dbReference type="GO" id="GO:0015293">
    <property type="term" value="F:symporter activity"/>
    <property type="evidence" value="ECO:0007669"/>
    <property type="project" value="UniProtKB-KW"/>
</dbReference>
<evidence type="ECO:0000256" key="1">
    <source>
        <dbReference type="ARBA" id="ARBA00004651"/>
    </source>
</evidence>
<dbReference type="InterPro" id="IPR038377">
    <property type="entry name" value="Na/Glc_symporter_sf"/>
</dbReference>